<keyword evidence="7" id="KW-1185">Reference proteome</keyword>
<protein>
    <submittedName>
        <fullName evidence="6">Interleukin 17a/f1</fullName>
    </submittedName>
</protein>
<evidence type="ECO:0000313" key="6">
    <source>
        <dbReference type="Ensembl" id="ENSCVAP00000020427.1"/>
    </source>
</evidence>
<dbReference type="GO" id="GO:0006954">
    <property type="term" value="P:inflammatory response"/>
    <property type="evidence" value="ECO:0007669"/>
    <property type="project" value="InterPro"/>
</dbReference>
<dbReference type="GO" id="GO:0005125">
    <property type="term" value="F:cytokine activity"/>
    <property type="evidence" value="ECO:0007669"/>
    <property type="project" value="UniProtKB-KW"/>
</dbReference>
<proteinExistence type="inferred from homology"/>
<evidence type="ECO:0000256" key="3">
    <source>
        <dbReference type="ARBA" id="ARBA00022514"/>
    </source>
</evidence>
<comment type="similarity">
    <text evidence="2">Belongs to the IL-17 family.</text>
</comment>
<dbReference type="STRING" id="28743.ENSCVAP00000020427"/>
<keyword evidence="4" id="KW-0964">Secreted</keyword>
<sequence length="156" mass="17950">RPKLMFDAEYLILKVKSEMMMMMVRSTEAASVHHSKHSNGFPDQTIPLHLDPKALVPSRNIRPLENISISPWTYNMSRDESLFPPTISEAQCLLHGCLDLEGKEDLNLRSRPIMFQALVLRRVKSAGTEQNYHYRLETRLIPVGCTCVRHVVHIQE</sequence>
<organism evidence="6 7">
    <name type="scientific">Cyprinodon variegatus</name>
    <name type="common">Sheepshead minnow</name>
    <dbReference type="NCBI Taxonomy" id="28743"/>
    <lineage>
        <taxon>Eukaryota</taxon>
        <taxon>Metazoa</taxon>
        <taxon>Chordata</taxon>
        <taxon>Craniata</taxon>
        <taxon>Vertebrata</taxon>
        <taxon>Euteleostomi</taxon>
        <taxon>Actinopterygii</taxon>
        <taxon>Neopterygii</taxon>
        <taxon>Teleostei</taxon>
        <taxon>Neoteleostei</taxon>
        <taxon>Acanthomorphata</taxon>
        <taxon>Ovalentaria</taxon>
        <taxon>Atherinomorphae</taxon>
        <taxon>Cyprinodontiformes</taxon>
        <taxon>Cyprinodontidae</taxon>
        <taxon>Cyprinodon</taxon>
    </lineage>
</organism>
<keyword evidence="5" id="KW-0732">Signal</keyword>
<evidence type="ECO:0000256" key="4">
    <source>
        <dbReference type="ARBA" id="ARBA00022525"/>
    </source>
</evidence>
<dbReference type="OMA" id="PWTYNIS"/>
<comment type="subcellular location">
    <subcellularLocation>
        <location evidence="1">Secreted</location>
    </subcellularLocation>
</comment>
<dbReference type="GeneTree" id="ENSGT00940000156618"/>
<dbReference type="AlphaFoldDB" id="A0A3Q2DM96"/>
<dbReference type="Pfam" id="PF06083">
    <property type="entry name" value="IL17"/>
    <property type="match status" value="1"/>
</dbReference>
<evidence type="ECO:0000256" key="1">
    <source>
        <dbReference type="ARBA" id="ARBA00004613"/>
    </source>
</evidence>
<name>A0A3Q2DM96_CYPVA</name>
<reference evidence="6" key="2">
    <citation type="submission" date="2025-09" db="UniProtKB">
        <authorList>
            <consortium name="Ensembl"/>
        </authorList>
    </citation>
    <scope>IDENTIFICATION</scope>
</reference>
<evidence type="ECO:0000313" key="7">
    <source>
        <dbReference type="Proteomes" id="UP000265020"/>
    </source>
</evidence>
<dbReference type="InterPro" id="IPR010345">
    <property type="entry name" value="IL-17_fam"/>
</dbReference>
<evidence type="ECO:0000256" key="2">
    <source>
        <dbReference type="ARBA" id="ARBA00007236"/>
    </source>
</evidence>
<dbReference type="Gene3D" id="2.10.90.10">
    <property type="entry name" value="Cystine-knot cytokines"/>
    <property type="match status" value="1"/>
</dbReference>
<dbReference type="Ensembl" id="ENSCVAT00000014399.1">
    <property type="protein sequence ID" value="ENSCVAP00000020427.1"/>
    <property type="gene ID" value="ENSCVAG00000001787.1"/>
</dbReference>
<keyword evidence="3" id="KW-0202">Cytokine</keyword>
<dbReference type="SUPFAM" id="SSF57501">
    <property type="entry name" value="Cystine-knot cytokines"/>
    <property type="match status" value="1"/>
</dbReference>
<dbReference type="InterPro" id="IPR020440">
    <property type="entry name" value="IL-17_chr"/>
</dbReference>
<accession>A0A3Q2DM96</accession>
<evidence type="ECO:0000256" key="5">
    <source>
        <dbReference type="ARBA" id="ARBA00022729"/>
    </source>
</evidence>
<reference evidence="6" key="1">
    <citation type="submission" date="2025-08" db="UniProtKB">
        <authorList>
            <consortium name="Ensembl"/>
        </authorList>
    </citation>
    <scope>IDENTIFICATION</scope>
</reference>
<dbReference type="InterPro" id="IPR029034">
    <property type="entry name" value="Cystine-knot_cytokine"/>
</dbReference>
<dbReference type="GO" id="GO:0005615">
    <property type="term" value="C:extracellular space"/>
    <property type="evidence" value="ECO:0007669"/>
    <property type="project" value="UniProtKB-KW"/>
</dbReference>
<dbReference type="Proteomes" id="UP000265020">
    <property type="component" value="Unassembled WGS sequence"/>
</dbReference>
<dbReference type="PRINTS" id="PR01932">
    <property type="entry name" value="INTRLEUKIN17"/>
</dbReference>